<accession>A0A1F7KZY1</accession>
<dbReference type="Gene3D" id="3.40.630.30">
    <property type="match status" value="1"/>
</dbReference>
<comment type="caution">
    <text evidence="2">The sequence shown here is derived from an EMBL/GenBank/DDBJ whole genome shotgun (WGS) entry which is preliminary data.</text>
</comment>
<proteinExistence type="predicted"/>
<name>A0A1F7KZY1_9BACT</name>
<dbReference type="Proteomes" id="UP000177050">
    <property type="component" value="Unassembled WGS sequence"/>
</dbReference>
<dbReference type="CDD" id="cd04301">
    <property type="entry name" value="NAT_SF"/>
    <property type="match status" value="1"/>
</dbReference>
<dbReference type="InterPro" id="IPR016181">
    <property type="entry name" value="Acyl_CoA_acyltransferase"/>
</dbReference>
<protein>
    <recommendedName>
        <fullName evidence="1">N-acetyltransferase domain-containing protein</fullName>
    </recommendedName>
</protein>
<dbReference type="EMBL" id="MGBR01000001">
    <property type="protein sequence ID" value="OGK73356.1"/>
    <property type="molecule type" value="Genomic_DNA"/>
</dbReference>
<sequence length="270" mass="30538">MKEIHIMNEKLGNCTIKSWTPESASIIHQNLEVHNWAPWLSASESSLIGRSKVFPEGQLQIELPEGQIVATVSTNRIYWDGHVDSLPNWDTVAGDPTTYEKTYQPEGNALVLMSMNVHSSYQKFGLATALVHQVQKLGKELGIENIIGSFRPNEFGLFKIKHGPTDFDAYIHMVQKDGSPIDAWIRSLTRNGMKPLKTDVQAMTVFGITPEEFEELQTNYHADMWKQFGEKWECGEVGQWTVDPETGLATYQESNLWGIIPNLPDYVTLE</sequence>
<reference evidence="2 3" key="1">
    <citation type="journal article" date="2016" name="Nat. Commun.">
        <title>Thousands of microbial genomes shed light on interconnected biogeochemical processes in an aquifer system.</title>
        <authorList>
            <person name="Anantharaman K."/>
            <person name="Brown C.T."/>
            <person name="Hug L.A."/>
            <person name="Sharon I."/>
            <person name="Castelle C.J."/>
            <person name="Probst A.J."/>
            <person name="Thomas B.C."/>
            <person name="Singh A."/>
            <person name="Wilkins M.J."/>
            <person name="Karaoz U."/>
            <person name="Brodie E.L."/>
            <person name="Williams K.H."/>
            <person name="Hubbard S.S."/>
            <person name="Banfield J.F."/>
        </authorList>
    </citation>
    <scope>NUCLEOTIDE SEQUENCE [LARGE SCALE GENOMIC DNA]</scope>
</reference>
<dbReference type="InterPro" id="IPR000182">
    <property type="entry name" value="GNAT_dom"/>
</dbReference>
<dbReference type="AlphaFoldDB" id="A0A1F7KZY1"/>
<feature type="domain" description="N-acetyltransferase" evidence="1">
    <location>
        <begin position="65"/>
        <end position="146"/>
    </location>
</feature>
<evidence type="ECO:0000259" key="1">
    <source>
        <dbReference type="Pfam" id="PF00583"/>
    </source>
</evidence>
<gene>
    <name evidence="2" type="ORF">A3K52_01005</name>
</gene>
<dbReference type="SUPFAM" id="SSF55729">
    <property type="entry name" value="Acyl-CoA N-acyltransferases (Nat)"/>
    <property type="match status" value="1"/>
</dbReference>
<dbReference type="Pfam" id="PF00583">
    <property type="entry name" value="Acetyltransf_1"/>
    <property type="match status" value="1"/>
</dbReference>
<evidence type="ECO:0000313" key="3">
    <source>
        <dbReference type="Proteomes" id="UP000177050"/>
    </source>
</evidence>
<organism evidence="2 3">
    <name type="scientific">Candidatus Roizmanbacteria bacterium RIFOXYD1_FULL_38_12</name>
    <dbReference type="NCBI Taxonomy" id="1802093"/>
    <lineage>
        <taxon>Bacteria</taxon>
        <taxon>Candidatus Roizmaniibacteriota</taxon>
    </lineage>
</organism>
<dbReference type="GO" id="GO:0016747">
    <property type="term" value="F:acyltransferase activity, transferring groups other than amino-acyl groups"/>
    <property type="evidence" value="ECO:0007669"/>
    <property type="project" value="InterPro"/>
</dbReference>
<evidence type="ECO:0000313" key="2">
    <source>
        <dbReference type="EMBL" id="OGK73356.1"/>
    </source>
</evidence>